<evidence type="ECO:0000256" key="2">
    <source>
        <dbReference type="SAM" id="Phobius"/>
    </source>
</evidence>
<gene>
    <name evidence="3" type="ORF">QNI14_06000</name>
</gene>
<sequence>MEAFWTFAGTYWWLVFPMFGLASAAGNAWTKNAKRRHQQRLEVIRAKAELTAAKRGVGAAAASEASAPADTLPAQLDDLRAVHDEVVKRWLDYELDVAKLIAFPSMSDGRDPLTAGFLRAKKVADRARPADGAKPTPEQVTEYRKAVTEFEVAFDLAEHEARRVRDSGFTDSERKRLATASRLLAVATDQAATPAERHVAYQRVREEIDGLIALSDEAVEVLEKKVARELPAGRPSTTPPPPGTTVPHPADPGRTAEPGAHA</sequence>
<proteinExistence type="predicted"/>
<name>A0ABT6ZE65_9MICO</name>
<accession>A0ABT6ZE65</accession>
<comment type="caution">
    <text evidence="3">The sequence shown here is derived from an EMBL/GenBank/DDBJ whole genome shotgun (WGS) entry which is preliminary data.</text>
</comment>
<dbReference type="EMBL" id="JASJND010000004">
    <property type="protein sequence ID" value="MDJ1114000.1"/>
    <property type="molecule type" value="Genomic_DNA"/>
</dbReference>
<organism evidence="3 4">
    <name type="scientific">Microbacterium dauci</name>
    <dbReference type="NCBI Taxonomy" id="3048008"/>
    <lineage>
        <taxon>Bacteria</taxon>
        <taxon>Bacillati</taxon>
        <taxon>Actinomycetota</taxon>
        <taxon>Actinomycetes</taxon>
        <taxon>Micrococcales</taxon>
        <taxon>Microbacteriaceae</taxon>
        <taxon>Microbacterium</taxon>
    </lineage>
</organism>
<dbReference type="Proteomes" id="UP001321481">
    <property type="component" value="Unassembled WGS sequence"/>
</dbReference>
<keyword evidence="4" id="KW-1185">Reference proteome</keyword>
<keyword evidence="2" id="KW-1133">Transmembrane helix</keyword>
<protein>
    <recommendedName>
        <fullName evidence="5">Secreted protein</fullName>
    </recommendedName>
</protein>
<evidence type="ECO:0000256" key="1">
    <source>
        <dbReference type="SAM" id="MobiDB-lite"/>
    </source>
</evidence>
<evidence type="ECO:0008006" key="5">
    <source>
        <dbReference type="Google" id="ProtNLM"/>
    </source>
</evidence>
<keyword evidence="2" id="KW-0812">Transmembrane</keyword>
<evidence type="ECO:0000313" key="3">
    <source>
        <dbReference type="EMBL" id="MDJ1114000.1"/>
    </source>
</evidence>
<dbReference type="RefSeq" id="WP_283715535.1">
    <property type="nucleotide sequence ID" value="NZ_JASJND010000004.1"/>
</dbReference>
<feature type="region of interest" description="Disordered" evidence="1">
    <location>
        <begin position="226"/>
        <end position="262"/>
    </location>
</feature>
<reference evidence="3 4" key="1">
    <citation type="submission" date="2023-05" db="EMBL/GenBank/DDBJ databases">
        <title>Microbacterium dauci sp.nov., Isolated from Carrot Rhizosphere Soil.</title>
        <authorList>
            <person name="Xiao Z."/>
            <person name="Zheng J."/>
        </authorList>
    </citation>
    <scope>NUCLEOTIDE SEQUENCE [LARGE SCALE GENOMIC DNA]</scope>
    <source>
        <strain evidence="3 4">LX3-4</strain>
    </source>
</reference>
<keyword evidence="2" id="KW-0472">Membrane</keyword>
<evidence type="ECO:0000313" key="4">
    <source>
        <dbReference type="Proteomes" id="UP001321481"/>
    </source>
</evidence>
<feature type="transmembrane region" description="Helical" evidence="2">
    <location>
        <begin position="12"/>
        <end position="30"/>
    </location>
</feature>